<dbReference type="RefSeq" id="WP_232572572.1">
    <property type="nucleotide sequence ID" value="NZ_CP089466.1"/>
</dbReference>
<accession>A0ABD5NA19</accession>
<protein>
    <submittedName>
        <fullName evidence="1">ArsR family transcriptional regulator</fullName>
    </submittedName>
</protein>
<dbReference type="Proteomes" id="UP001595660">
    <property type="component" value="Unassembled WGS sequence"/>
</dbReference>
<sequence length="83" mass="9687">MTPVDRDILERLWNEGNRELRLTPAMIAENVDWGHQAVREHVLTLREHDLIEHADETRGVYQLSERGRAWLEGDLPTDALEDD</sequence>
<gene>
    <name evidence="1" type="ORF">ACFOKC_01010</name>
</gene>
<dbReference type="Gene3D" id="1.10.10.10">
    <property type="entry name" value="Winged helix-like DNA-binding domain superfamily/Winged helix DNA-binding domain"/>
    <property type="match status" value="1"/>
</dbReference>
<reference evidence="1 2" key="1">
    <citation type="journal article" date="2019" name="Int. J. Syst. Evol. Microbiol.">
        <title>The Global Catalogue of Microorganisms (GCM) 10K type strain sequencing project: providing services to taxonomists for standard genome sequencing and annotation.</title>
        <authorList>
            <consortium name="The Broad Institute Genomics Platform"/>
            <consortium name="The Broad Institute Genome Sequencing Center for Infectious Disease"/>
            <person name="Wu L."/>
            <person name="Ma J."/>
        </authorList>
    </citation>
    <scope>NUCLEOTIDE SEQUENCE [LARGE SCALE GENOMIC DNA]</scope>
    <source>
        <strain evidence="1 2">CGMCC 1.12562</strain>
    </source>
</reference>
<organism evidence="1 2">
    <name type="scientific">Halobacterium litoreum</name>
    <dbReference type="NCBI Taxonomy" id="2039234"/>
    <lineage>
        <taxon>Archaea</taxon>
        <taxon>Methanobacteriati</taxon>
        <taxon>Methanobacteriota</taxon>
        <taxon>Stenosarchaea group</taxon>
        <taxon>Halobacteria</taxon>
        <taxon>Halobacteriales</taxon>
        <taxon>Halobacteriaceae</taxon>
        <taxon>Halobacterium</taxon>
    </lineage>
</organism>
<dbReference type="EMBL" id="JBHRWN010000002">
    <property type="protein sequence ID" value="MFC3476295.1"/>
    <property type="molecule type" value="Genomic_DNA"/>
</dbReference>
<evidence type="ECO:0000313" key="1">
    <source>
        <dbReference type="EMBL" id="MFC3476295.1"/>
    </source>
</evidence>
<name>A0ABD5NA19_9EURY</name>
<dbReference type="InterPro" id="IPR036390">
    <property type="entry name" value="WH_DNA-bd_sf"/>
</dbReference>
<dbReference type="InterPro" id="IPR036388">
    <property type="entry name" value="WH-like_DNA-bd_sf"/>
</dbReference>
<dbReference type="AlphaFoldDB" id="A0ABD5NA19"/>
<keyword evidence="2" id="KW-1185">Reference proteome</keyword>
<proteinExistence type="predicted"/>
<comment type="caution">
    <text evidence="1">The sequence shown here is derived from an EMBL/GenBank/DDBJ whole genome shotgun (WGS) entry which is preliminary data.</text>
</comment>
<dbReference type="SUPFAM" id="SSF46785">
    <property type="entry name" value="Winged helix' DNA-binding domain"/>
    <property type="match status" value="1"/>
</dbReference>
<dbReference type="GeneID" id="69117796"/>
<evidence type="ECO:0000313" key="2">
    <source>
        <dbReference type="Proteomes" id="UP001595660"/>
    </source>
</evidence>